<reference evidence="8 9" key="1">
    <citation type="submission" date="2022-05" db="EMBL/GenBank/DDBJ databases">
        <title>Identification of Peptoniphilus vaginalis-like Bacteria, Peptoniphilus septimus sp. nov. from Blood Cultures in a Cervical Cancer Patient receiving Chemotherapy: Case and Implications.</title>
        <authorList>
            <person name="Zhan X.-Y."/>
        </authorList>
    </citation>
    <scope>NUCLEOTIDE SEQUENCE [LARGE SCALE GENOMIC DNA]</scope>
    <source>
        <strain evidence="8 9">SAHP1</strain>
    </source>
</reference>
<dbReference type="CDD" id="cd06171">
    <property type="entry name" value="Sigma70_r4"/>
    <property type="match status" value="1"/>
</dbReference>
<dbReference type="RefSeq" id="WP_250342513.1">
    <property type="nucleotide sequence ID" value="NZ_CP097885.1"/>
</dbReference>
<evidence type="ECO:0000313" key="8">
    <source>
        <dbReference type="EMBL" id="URN42133.1"/>
    </source>
</evidence>
<dbReference type="Pfam" id="PF04542">
    <property type="entry name" value="Sigma70_r2"/>
    <property type="match status" value="1"/>
</dbReference>
<evidence type="ECO:0000259" key="6">
    <source>
        <dbReference type="PROSITE" id="PS00715"/>
    </source>
</evidence>
<dbReference type="SUPFAM" id="SSF88946">
    <property type="entry name" value="Sigma2 domain of RNA polymerase sigma factors"/>
    <property type="match status" value="1"/>
</dbReference>
<keyword evidence="4 5" id="KW-0804">Transcription</keyword>
<dbReference type="PANTHER" id="PTHR30603:SF60">
    <property type="entry name" value="RNA POLYMERASE SIGMA FACTOR RPOD"/>
    <property type="match status" value="1"/>
</dbReference>
<evidence type="ECO:0000256" key="5">
    <source>
        <dbReference type="RuleBase" id="RU362124"/>
    </source>
</evidence>
<dbReference type="InterPro" id="IPR000943">
    <property type="entry name" value="RNA_pol_sigma70"/>
</dbReference>
<feature type="domain" description="RNA polymerase sigma-70" evidence="7">
    <location>
        <begin position="914"/>
        <end position="940"/>
    </location>
</feature>
<evidence type="ECO:0000313" key="9">
    <source>
        <dbReference type="Proteomes" id="UP001056218"/>
    </source>
</evidence>
<dbReference type="PANTHER" id="PTHR30603">
    <property type="entry name" value="RNA POLYMERASE SIGMA FACTOR RPO"/>
    <property type="match status" value="1"/>
</dbReference>
<keyword evidence="2 5" id="KW-0731">Sigma factor</keyword>
<sequence>MDEFKLKNGESNEFLALWKCSVGLFIIKILSDQTCSKFEEKIEEIKSKIVTLKKEFLFSDNQKYYEDLMSSLNEYSKKFFSLFRSYDFLIDKILEDNLRRKDLTKSINYFITLKYVTEAQKNSLVELRKLLNYLDKEYFEILKEIMLNLYEDESGISEIEEIKDHTYEYLVANKEVKSIIYKTSEITNEHKYISIEDELEKSGIHLNENLAKILDFIVEKDYDHIINIIDSNINKHSNESLLLCNSSYDATINFINQLGSNIILNNKLFRKVLNEGFYNPVSRVHIRGLNIIDFNKIENNKFEYLKGYSYRDESKTLNIDGVIFINKLPVVFLFKKSNSLRSMYENVMDFVDVFPEAFTFIQKIIMYDDSRLLMGSLFDDIDDYEEIIAYTQKGFNLESIIKSIVDTNNDHEYGLNKIGLRSIVDSFLKEDFKTITNILNFNINKYSDNIFNYSTYEYASNFIYEIKKYSNIIKKGIFKKNFVNEDGVQNNEIKLINSLNYSKNRVDLLIDYKLDFNDLFLFVDGIMIINFIPTILYLEEKEDPKKIIKKIKEMQDKKIFQFLNNLIIKHNDNIYFGYITEDFDDYKNITSYFTLSGKLSTKTLLNYKDVFLDLILEKCNLIESMNNEAKKLRNNDSVKNILKTNKEKNIEYEKDLPIDYSDEFLDLLDDEEEFDLDSILDNENFENFLENADFNFNSEYIGNIIEKNSKEDKELLVKANEGLVYKFANKYYRFYRPRCLDLDDIIQFGQVGLLKAAERFDFSKGTNFSTYAVIWIKQSIGRGIQDMGEIVRIPVHINEKINKLTRLEKKSESLYGYINDDYIIEEMDETLEKIKNYRLVRYRFLKTPSLDIKVGEDGDTNLKEFIEDPQVNIEQEYEINNLKALINRELNKLDDREKIIIKQRFGLDGYSPMTLEEVGKEFGVTRERIRQVENKVLKKLKYNRTIKGCRNYI</sequence>
<accession>A0ABY4TQJ2</accession>
<dbReference type="Gene3D" id="1.10.10.10">
    <property type="entry name" value="Winged helix-like DNA-binding domain superfamily/Winged helix DNA-binding domain"/>
    <property type="match status" value="2"/>
</dbReference>
<dbReference type="InterPro" id="IPR014284">
    <property type="entry name" value="RNA_pol_sigma-70_dom"/>
</dbReference>
<dbReference type="Gene3D" id="1.10.601.10">
    <property type="entry name" value="RNA Polymerase Primary Sigma Factor"/>
    <property type="match status" value="1"/>
</dbReference>
<dbReference type="PROSITE" id="PS00715">
    <property type="entry name" value="SIGMA70_1"/>
    <property type="match status" value="1"/>
</dbReference>
<evidence type="ECO:0000256" key="1">
    <source>
        <dbReference type="ARBA" id="ARBA00023015"/>
    </source>
</evidence>
<comment type="function">
    <text evidence="5">Sigma factors are initiation factors that promote the attachment of RNA polymerase to specific initiation sites and are then released.</text>
</comment>
<evidence type="ECO:0000256" key="4">
    <source>
        <dbReference type="ARBA" id="ARBA00023163"/>
    </source>
</evidence>
<evidence type="ECO:0000256" key="3">
    <source>
        <dbReference type="ARBA" id="ARBA00023125"/>
    </source>
</evidence>
<proteinExistence type="inferred from homology"/>
<dbReference type="InterPro" id="IPR007627">
    <property type="entry name" value="RNA_pol_sigma70_r2"/>
</dbReference>
<evidence type="ECO:0000256" key="2">
    <source>
        <dbReference type="ARBA" id="ARBA00023082"/>
    </source>
</evidence>
<dbReference type="InterPro" id="IPR013324">
    <property type="entry name" value="RNA_pol_sigma_r3/r4-like"/>
</dbReference>
<dbReference type="Proteomes" id="UP001056218">
    <property type="component" value="Chromosome"/>
</dbReference>
<evidence type="ECO:0000259" key="7">
    <source>
        <dbReference type="PROSITE" id="PS00716"/>
    </source>
</evidence>
<dbReference type="InterPro" id="IPR007630">
    <property type="entry name" value="RNA_pol_sigma70_r4"/>
</dbReference>
<dbReference type="InterPro" id="IPR013325">
    <property type="entry name" value="RNA_pol_sigma_r2"/>
</dbReference>
<dbReference type="InterPro" id="IPR036388">
    <property type="entry name" value="WH-like_DNA-bd_sf"/>
</dbReference>
<comment type="similarity">
    <text evidence="5">Belongs to the sigma-70 factor family.</text>
</comment>
<gene>
    <name evidence="8" type="ORF">M9426_03885</name>
</gene>
<feature type="domain" description="RNA polymerase sigma-70" evidence="6">
    <location>
        <begin position="744"/>
        <end position="757"/>
    </location>
</feature>
<dbReference type="PROSITE" id="PS00716">
    <property type="entry name" value="SIGMA70_2"/>
    <property type="match status" value="1"/>
</dbReference>
<dbReference type="NCBIfam" id="TIGR02937">
    <property type="entry name" value="sigma70-ECF"/>
    <property type="match status" value="1"/>
</dbReference>
<keyword evidence="3 5" id="KW-0238">DNA-binding</keyword>
<keyword evidence="9" id="KW-1185">Reference proteome</keyword>
<dbReference type="SUPFAM" id="SSF88659">
    <property type="entry name" value="Sigma3 and sigma4 domains of RNA polymerase sigma factors"/>
    <property type="match status" value="1"/>
</dbReference>
<protein>
    <recommendedName>
        <fullName evidence="5">RNA polymerase sigma factor</fullName>
    </recommendedName>
</protein>
<dbReference type="EMBL" id="CP097885">
    <property type="protein sequence ID" value="URN42133.1"/>
    <property type="molecule type" value="Genomic_DNA"/>
</dbReference>
<name>A0ABY4TQJ2_9FIRM</name>
<dbReference type="PRINTS" id="PR00046">
    <property type="entry name" value="SIGMA70FCT"/>
</dbReference>
<dbReference type="InterPro" id="IPR050239">
    <property type="entry name" value="Sigma-70_RNA_pol_init_factors"/>
</dbReference>
<keyword evidence="1 5" id="KW-0805">Transcription regulation</keyword>
<dbReference type="Pfam" id="PF04545">
    <property type="entry name" value="Sigma70_r4"/>
    <property type="match status" value="1"/>
</dbReference>
<organism evidence="8 9">
    <name type="scientific">Peptoniphilus genitalis</name>
    <dbReference type="NCBI Taxonomy" id="3036303"/>
    <lineage>
        <taxon>Bacteria</taxon>
        <taxon>Bacillati</taxon>
        <taxon>Bacillota</taxon>
        <taxon>Tissierellia</taxon>
        <taxon>Tissierellales</taxon>
        <taxon>Peptoniphilaceae</taxon>
        <taxon>Peptoniphilus</taxon>
    </lineage>
</organism>